<evidence type="ECO:0000313" key="2">
    <source>
        <dbReference type="Proteomes" id="UP000179001"/>
    </source>
</evidence>
<dbReference type="AlphaFoldDB" id="A0A1F5T0T7"/>
<comment type="caution">
    <text evidence="1">The sequence shown here is derived from an EMBL/GenBank/DDBJ whole genome shotgun (WGS) entry which is preliminary data.</text>
</comment>
<organism evidence="1 2">
    <name type="scientific">Candidatus Falkowbacteria bacterium RIFOXYC2_FULL_36_12</name>
    <dbReference type="NCBI Taxonomy" id="1798002"/>
    <lineage>
        <taxon>Bacteria</taxon>
        <taxon>Candidatus Falkowiibacteriota</taxon>
    </lineage>
</organism>
<evidence type="ECO:0000313" key="1">
    <source>
        <dbReference type="EMBL" id="OGF32363.1"/>
    </source>
</evidence>
<sequence length="106" mass="12341">MLMPYEVIVSVFDDGTLAASGKSTDEGDHSGWYKFRTELQMPVELGDYVILSVAGNEVPFDFDEHANWGWNNVKKVYELRLTISKHYKRIVAREDFDSDHNWKRVK</sequence>
<name>A0A1F5T0T7_9BACT</name>
<protein>
    <submittedName>
        <fullName evidence="1">Uncharacterized protein</fullName>
    </submittedName>
</protein>
<accession>A0A1F5T0T7</accession>
<dbReference type="Proteomes" id="UP000179001">
    <property type="component" value="Unassembled WGS sequence"/>
</dbReference>
<proteinExistence type="predicted"/>
<reference evidence="1 2" key="1">
    <citation type="journal article" date="2016" name="Nat. Commun.">
        <title>Thousands of microbial genomes shed light on interconnected biogeochemical processes in an aquifer system.</title>
        <authorList>
            <person name="Anantharaman K."/>
            <person name="Brown C.T."/>
            <person name="Hug L.A."/>
            <person name="Sharon I."/>
            <person name="Castelle C.J."/>
            <person name="Probst A.J."/>
            <person name="Thomas B.C."/>
            <person name="Singh A."/>
            <person name="Wilkins M.J."/>
            <person name="Karaoz U."/>
            <person name="Brodie E.L."/>
            <person name="Williams K.H."/>
            <person name="Hubbard S.S."/>
            <person name="Banfield J.F."/>
        </authorList>
    </citation>
    <scope>NUCLEOTIDE SEQUENCE [LARGE SCALE GENOMIC DNA]</scope>
</reference>
<dbReference type="EMBL" id="MFGJ01000006">
    <property type="protein sequence ID" value="OGF32363.1"/>
    <property type="molecule type" value="Genomic_DNA"/>
</dbReference>
<gene>
    <name evidence="1" type="ORF">A2478_03525</name>
</gene>
<dbReference type="STRING" id="1798002.A2478_03525"/>